<dbReference type="EMBL" id="OX465084">
    <property type="protein sequence ID" value="CAI9295626.1"/>
    <property type="molecule type" value="Genomic_DNA"/>
</dbReference>
<name>A0AA35ZN97_LACSI</name>
<reference evidence="2" key="1">
    <citation type="submission" date="2023-04" db="EMBL/GenBank/DDBJ databases">
        <authorList>
            <person name="Vijverberg K."/>
            <person name="Xiong W."/>
            <person name="Schranz E."/>
        </authorList>
    </citation>
    <scope>NUCLEOTIDE SEQUENCE</scope>
</reference>
<gene>
    <name evidence="2" type="ORF">LSALG_LOCUS34555</name>
</gene>
<accession>A0AA35ZN97</accession>
<keyword evidence="3" id="KW-1185">Reference proteome</keyword>
<evidence type="ECO:0000313" key="2">
    <source>
        <dbReference type="EMBL" id="CAI9295626.1"/>
    </source>
</evidence>
<feature type="region of interest" description="Disordered" evidence="1">
    <location>
        <begin position="198"/>
        <end position="228"/>
    </location>
</feature>
<proteinExistence type="predicted"/>
<protein>
    <submittedName>
        <fullName evidence="2">Uncharacterized protein</fullName>
    </submittedName>
</protein>
<evidence type="ECO:0000313" key="3">
    <source>
        <dbReference type="Proteomes" id="UP001177003"/>
    </source>
</evidence>
<sequence length="237" mass="27412">MEEKTAISQAMALDGNSWKKKRRLHQNYTVFSLIYFHTLLISLNTKYRLHIIWTALVVKSHSLFVDYLTCKARNFHIDRRDEAFDSRCNFYTCLGNLISELLKSDEVVGNLVQLHNSAATLSSVDLHHLSLHMTHYCLRKACVHCSNTMHIKKENQGFWSFHQVSLLTRLLMNKGIYEQRQKDNRGIVIVHQNSHFVNHTHSPRSAPTKFGISKTSTVGPSWEGKGHKSEMKMMQCL</sequence>
<organism evidence="2 3">
    <name type="scientific">Lactuca saligna</name>
    <name type="common">Willowleaf lettuce</name>
    <dbReference type="NCBI Taxonomy" id="75948"/>
    <lineage>
        <taxon>Eukaryota</taxon>
        <taxon>Viridiplantae</taxon>
        <taxon>Streptophyta</taxon>
        <taxon>Embryophyta</taxon>
        <taxon>Tracheophyta</taxon>
        <taxon>Spermatophyta</taxon>
        <taxon>Magnoliopsida</taxon>
        <taxon>eudicotyledons</taxon>
        <taxon>Gunneridae</taxon>
        <taxon>Pentapetalae</taxon>
        <taxon>asterids</taxon>
        <taxon>campanulids</taxon>
        <taxon>Asterales</taxon>
        <taxon>Asteraceae</taxon>
        <taxon>Cichorioideae</taxon>
        <taxon>Cichorieae</taxon>
        <taxon>Lactucinae</taxon>
        <taxon>Lactuca</taxon>
    </lineage>
</organism>
<evidence type="ECO:0000256" key="1">
    <source>
        <dbReference type="SAM" id="MobiDB-lite"/>
    </source>
</evidence>
<dbReference type="Proteomes" id="UP001177003">
    <property type="component" value="Chromosome 8"/>
</dbReference>
<dbReference type="AlphaFoldDB" id="A0AA35ZN97"/>